<keyword evidence="8" id="KW-1185">Reference proteome</keyword>
<feature type="transmembrane region" description="Helical" evidence="6">
    <location>
        <begin position="85"/>
        <end position="109"/>
    </location>
</feature>
<keyword evidence="5 6" id="KW-0472">Membrane</keyword>
<accession>A0ABS2BM83</accession>
<sequence length="131" mass="14384">MLYGFCVLVLFQLIGEVASNLLHLPLPGPVLGMLLLAAWCVWHRGVDPRLAQVAQGLLGYMGLLFVPAGVGLMLLGPVLRDQGLAMLPVLVLSLVITMAVTALTMKAMLNRHRRKLRNRVLVRRKGKADEH</sequence>
<name>A0ABS2BM83_9NEIS</name>
<evidence type="ECO:0000256" key="4">
    <source>
        <dbReference type="ARBA" id="ARBA00022989"/>
    </source>
</evidence>
<dbReference type="PANTHER" id="PTHR33931">
    <property type="entry name" value="HOLIN-LIKE PROTEIN CIDA-RELATED"/>
    <property type="match status" value="1"/>
</dbReference>
<protein>
    <submittedName>
        <fullName evidence="7">CidA/LrgA family protein</fullName>
    </submittedName>
</protein>
<dbReference type="InterPro" id="IPR005538">
    <property type="entry name" value="LrgA/CidA"/>
</dbReference>
<comment type="subcellular location">
    <subcellularLocation>
        <location evidence="1">Cell membrane</location>
        <topology evidence="1">Multi-pass membrane protein</topology>
    </subcellularLocation>
</comment>
<evidence type="ECO:0000256" key="1">
    <source>
        <dbReference type="ARBA" id="ARBA00004651"/>
    </source>
</evidence>
<evidence type="ECO:0000313" key="7">
    <source>
        <dbReference type="EMBL" id="MBM3116726.1"/>
    </source>
</evidence>
<keyword evidence="4 6" id="KW-1133">Transmembrane helix</keyword>
<keyword evidence="2" id="KW-1003">Cell membrane</keyword>
<keyword evidence="3 6" id="KW-0812">Transmembrane</keyword>
<evidence type="ECO:0000256" key="2">
    <source>
        <dbReference type="ARBA" id="ARBA00022475"/>
    </source>
</evidence>
<organism evidence="7 8">
    <name type="scientific">Jeongeupia naejangsanensis</name>
    <dbReference type="NCBI Taxonomy" id="613195"/>
    <lineage>
        <taxon>Bacteria</taxon>
        <taxon>Pseudomonadati</taxon>
        <taxon>Pseudomonadota</taxon>
        <taxon>Betaproteobacteria</taxon>
        <taxon>Neisseriales</taxon>
        <taxon>Chitinibacteraceae</taxon>
        <taxon>Jeongeupia</taxon>
    </lineage>
</organism>
<evidence type="ECO:0000256" key="3">
    <source>
        <dbReference type="ARBA" id="ARBA00022692"/>
    </source>
</evidence>
<dbReference type="Proteomes" id="UP000809431">
    <property type="component" value="Unassembled WGS sequence"/>
</dbReference>
<dbReference type="EMBL" id="JAESND010000006">
    <property type="protein sequence ID" value="MBM3116726.1"/>
    <property type="molecule type" value="Genomic_DNA"/>
</dbReference>
<comment type="caution">
    <text evidence="7">The sequence shown here is derived from an EMBL/GenBank/DDBJ whole genome shotgun (WGS) entry which is preliminary data.</text>
</comment>
<evidence type="ECO:0000313" key="8">
    <source>
        <dbReference type="Proteomes" id="UP000809431"/>
    </source>
</evidence>
<dbReference type="RefSeq" id="WP_203538962.1">
    <property type="nucleotide sequence ID" value="NZ_JAESND010000006.1"/>
</dbReference>
<dbReference type="Pfam" id="PF03788">
    <property type="entry name" value="LrgA"/>
    <property type="match status" value="1"/>
</dbReference>
<proteinExistence type="predicted"/>
<feature type="transmembrane region" description="Helical" evidence="6">
    <location>
        <begin position="29"/>
        <end position="46"/>
    </location>
</feature>
<gene>
    <name evidence="7" type="ORF">JMJ54_12880</name>
</gene>
<dbReference type="PANTHER" id="PTHR33931:SF2">
    <property type="entry name" value="HOLIN-LIKE PROTEIN CIDA"/>
    <property type="match status" value="1"/>
</dbReference>
<feature type="transmembrane region" description="Helical" evidence="6">
    <location>
        <begin position="58"/>
        <end position="79"/>
    </location>
</feature>
<evidence type="ECO:0000256" key="5">
    <source>
        <dbReference type="ARBA" id="ARBA00023136"/>
    </source>
</evidence>
<reference evidence="7 8" key="1">
    <citation type="submission" date="2021-01" db="EMBL/GenBank/DDBJ databases">
        <title>Draft Genome Sequence and Polyhydroxyalkanoate Biosynthetic Potential of Jeongeupia naejangsanensis Type Strain DSM 24253.</title>
        <authorList>
            <person name="Turrini P."/>
            <person name="Artuso I."/>
            <person name="Lugli G.A."/>
            <person name="Frangipani E."/>
            <person name="Ventura M."/>
            <person name="Visca P."/>
        </authorList>
    </citation>
    <scope>NUCLEOTIDE SEQUENCE [LARGE SCALE GENOMIC DNA]</scope>
    <source>
        <strain evidence="7 8">DSM 24253</strain>
    </source>
</reference>
<evidence type="ECO:0000256" key="6">
    <source>
        <dbReference type="SAM" id="Phobius"/>
    </source>
</evidence>